<accession>A0ABD2JSL7</accession>
<dbReference type="SMART" id="SM00254">
    <property type="entry name" value="ShKT"/>
    <property type="match status" value="1"/>
</dbReference>
<sequence>MNFQKFSFFIFLTFSIFFDKFLLIQSQQQQQATAIDALGTRGVAPSSDIALNCAGMTEYCQDNTYRAYMQRCCATTCGNAGQQTCADRLGHLCPIWNARSSFCQSQFYPNTVKADLCAFTCSLCDLRQQELQLGISSNGARGPIELNCQQLLQGAGGGANHGELVPPVEAQTVMGGTAGGPPAGQMQPMAPAQMQPMMAPQAQQMRRI</sequence>
<dbReference type="Proteomes" id="UP001620626">
    <property type="component" value="Unassembled WGS sequence"/>
</dbReference>
<organism evidence="3 5">
    <name type="scientific">Heterodera trifolii</name>
    <dbReference type="NCBI Taxonomy" id="157864"/>
    <lineage>
        <taxon>Eukaryota</taxon>
        <taxon>Metazoa</taxon>
        <taxon>Ecdysozoa</taxon>
        <taxon>Nematoda</taxon>
        <taxon>Chromadorea</taxon>
        <taxon>Rhabditida</taxon>
        <taxon>Tylenchina</taxon>
        <taxon>Tylenchomorpha</taxon>
        <taxon>Tylenchoidea</taxon>
        <taxon>Heteroderidae</taxon>
        <taxon>Heteroderinae</taxon>
        <taxon>Heterodera</taxon>
    </lineage>
</organism>
<comment type="caution">
    <text evidence="3">The sequence shown here is derived from an EMBL/GenBank/DDBJ whole genome shotgun (WGS) entry which is preliminary data.</text>
</comment>
<protein>
    <recommendedName>
        <fullName evidence="2">ShKT domain-containing protein</fullName>
    </recommendedName>
</protein>
<dbReference type="InterPro" id="IPR003582">
    <property type="entry name" value="ShKT_dom"/>
</dbReference>
<gene>
    <name evidence="4" type="ORF">niasHT_021178</name>
    <name evidence="3" type="ORF">niasHT_021654</name>
</gene>
<dbReference type="EMBL" id="JBICBT010000779">
    <property type="protein sequence ID" value="KAL3101493.1"/>
    <property type="molecule type" value="Genomic_DNA"/>
</dbReference>
<dbReference type="Gene3D" id="1.10.10.1940">
    <property type="match status" value="1"/>
</dbReference>
<feature type="domain" description="ShKT" evidence="2">
    <location>
        <begin position="84"/>
        <end position="125"/>
    </location>
</feature>
<keyword evidence="1" id="KW-0732">Signal</keyword>
<evidence type="ECO:0000313" key="3">
    <source>
        <dbReference type="EMBL" id="KAL3093588.1"/>
    </source>
</evidence>
<keyword evidence="5" id="KW-1185">Reference proteome</keyword>
<dbReference type="Pfam" id="PF01549">
    <property type="entry name" value="ShK"/>
    <property type="match status" value="2"/>
</dbReference>
<proteinExistence type="predicted"/>
<reference evidence="3 5" key="1">
    <citation type="submission" date="2024-10" db="EMBL/GenBank/DDBJ databases">
        <authorList>
            <person name="Kim D."/>
        </authorList>
    </citation>
    <scope>NUCLEOTIDE SEQUENCE [LARGE SCALE GENOMIC DNA]</scope>
    <source>
        <strain evidence="3">BH-2024</strain>
    </source>
</reference>
<dbReference type="AlphaFoldDB" id="A0ABD2JSL7"/>
<evidence type="ECO:0000256" key="1">
    <source>
        <dbReference type="SAM" id="SignalP"/>
    </source>
</evidence>
<evidence type="ECO:0000313" key="4">
    <source>
        <dbReference type="EMBL" id="KAL3101493.1"/>
    </source>
</evidence>
<evidence type="ECO:0000259" key="2">
    <source>
        <dbReference type="SMART" id="SM00254"/>
    </source>
</evidence>
<dbReference type="EMBL" id="JBICBT010000911">
    <property type="protein sequence ID" value="KAL3093588.1"/>
    <property type="molecule type" value="Genomic_DNA"/>
</dbReference>
<feature type="signal peptide" evidence="1">
    <location>
        <begin position="1"/>
        <end position="26"/>
    </location>
</feature>
<name>A0ABD2JSL7_9BILA</name>
<evidence type="ECO:0000313" key="5">
    <source>
        <dbReference type="Proteomes" id="UP001620626"/>
    </source>
</evidence>
<feature type="chain" id="PRO_5044724178" description="ShKT domain-containing protein" evidence="1">
    <location>
        <begin position="27"/>
        <end position="208"/>
    </location>
</feature>